<keyword evidence="5" id="KW-1185">Reference proteome</keyword>
<dbReference type="OrthoDB" id="354707at2"/>
<evidence type="ECO:0000259" key="3">
    <source>
        <dbReference type="Pfam" id="PF10531"/>
    </source>
</evidence>
<proteinExistence type="predicted"/>
<feature type="domain" description="Soluble ligand binding" evidence="3">
    <location>
        <begin position="392"/>
        <end position="427"/>
    </location>
</feature>
<organism evidence="4 5">
    <name type="scientific">Treponema bryantii</name>
    <dbReference type="NCBI Taxonomy" id="163"/>
    <lineage>
        <taxon>Bacteria</taxon>
        <taxon>Pseudomonadati</taxon>
        <taxon>Spirochaetota</taxon>
        <taxon>Spirochaetia</taxon>
        <taxon>Spirochaetales</taxon>
        <taxon>Treponemataceae</taxon>
        <taxon>Treponema</taxon>
    </lineage>
</organism>
<feature type="transmembrane region" description="Helical" evidence="1">
    <location>
        <begin position="468"/>
        <end position="492"/>
    </location>
</feature>
<dbReference type="InterPro" id="IPR019554">
    <property type="entry name" value="Soluble_ligand-bd"/>
</dbReference>
<dbReference type="InterPro" id="IPR049712">
    <property type="entry name" value="Poly_export"/>
</dbReference>
<gene>
    <name evidence="4" type="ORF">SAMN04487977_104247</name>
</gene>
<feature type="signal peptide" evidence="2">
    <location>
        <begin position="1"/>
        <end position="20"/>
    </location>
</feature>
<dbReference type="Pfam" id="PF10531">
    <property type="entry name" value="SLBB"/>
    <property type="match status" value="2"/>
</dbReference>
<evidence type="ECO:0000313" key="4">
    <source>
        <dbReference type="EMBL" id="SEQ43944.1"/>
    </source>
</evidence>
<dbReference type="PANTHER" id="PTHR33619:SF3">
    <property type="entry name" value="POLYSACCHARIDE EXPORT PROTEIN GFCE-RELATED"/>
    <property type="match status" value="1"/>
</dbReference>
<accession>A0A1H9G1G6</accession>
<dbReference type="Gene3D" id="3.10.560.10">
    <property type="entry name" value="Outer membrane lipoprotein wza domain like"/>
    <property type="match status" value="3"/>
</dbReference>
<feature type="domain" description="Soluble ligand binding" evidence="3">
    <location>
        <begin position="205"/>
        <end position="252"/>
    </location>
</feature>
<dbReference type="RefSeq" id="WP_074643305.1">
    <property type="nucleotide sequence ID" value="NZ_FOFU01000004.1"/>
</dbReference>
<dbReference type="Proteomes" id="UP000182360">
    <property type="component" value="Unassembled WGS sequence"/>
</dbReference>
<dbReference type="AlphaFoldDB" id="A0A1H9G1G6"/>
<reference evidence="4 5" key="1">
    <citation type="submission" date="2016-10" db="EMBL/GenBank/DDBJ databases">
        <authorList>
            <person name="de Groot N.N."/>
        </authorList>
    </citation>
    <scope>NUCLEOTIDE SEQUENCE [LARGE SCALE GENOMIC DNA]</scope>
    <source>
        <strain evidence="4 5">B25</strain>
    </source>
</reference>
<keyword evidence="1" id="KW-0472">Membrane</keyword>
<protein>
    <submittedName>
        <fullName evidence="4">Protein involved in polysaccharide export, contains SLBB domain of the beta-grasp fold</fullName>
    </submittedName>
</protein>
<keyword evidence="1" id="KW-0812">Transmembrane</keyword>
<keyword evidence="2" id="KW-0732">Signal</keyword>
<sequence>MKKKILFSIVILFSAISIYAAGELSVETVNQEVDSRVQIAMSNADYMVTAGDIYTLGFIAGSNTMEYHIMVDSTYKVRVANLAVIDAAGKSYMTLKRQVEDIVSKNYPMSGVQFSLVSPASFNVIIKGEVTSTSERSAWALSRLSSVVNPVKTGYASIRDITVTSTNGVTKHYDLFKASREGDLSQDPYLRPGDVITLKKFHKQVGISGAVRRPGTYELLEDENLKDLIDVYADGFSERADVKRITVTRIIDGSEKPGSVIYLDYPKQVSNFVLNSFDSVFIDSLVASRPVMYMEGAVLKQNSDVENNATSIETATRITVPFDYDENYVFFLRAKRSYFESAIADIQNAFIVRGEELIPIDISRVLYDSNFTTELVVQPGDLLRVPMKQFFVSVSGAVQKPGRYPYIPNKTYDYYIGLAGGFNKTMNAGKSVDIIDSDGRKLNKKSEITPETTITADTNSFLFYFNQYAPVITTIVSVIATSLSIMAATGVLK</sequence>
<evidence type="ECO:0000256" key="1">
    <source>
        <dbReference type="SAM" id="Phobius"/>
    </source>
</evidence>
<keyword evidence="1" id="KW-1133">Transmembrane helix</keyword>
<evidence type="ECO:0000256" key="2">
    <source>
        <dbReference type="SAM" id="SignalP"/>
    </source>
</evidence>
<evidence type="ECO:0000313" key="5">
    <source>
        <dbReference type="Proteomes" id="UP000182360"/>
    </source>
</evidence>
<dbReference type="GO" id="GO:0015159">
    <property type="term" value="F:polysaccharide transmembrane transporter activity"/>
    <property type="evidence" value="ECO:0007669"/>
    <property type="project" value="InterPro"/>
</dbReference>
<feature type="chain" id="PRO_5010234901" evidence="2">
    <location>
        <begin position="21"/>
        <end position="493"/>
    </location>
</feature>
<name>A0A1H9G1G6_9SPIR</name>
<dbReference type="PANTHER" id="PTHR33619">
    <property type="entry name" value="POLYSACCHARIDE EXPORT PROTEIN GFCE-RELATED"/>
    <property type="match status" value="1"/>
</dbReference>
<dbReference type="EMBL" id="FOFU01000004">
    <property type="protein sequence ID" value="SEQ43944.1"/>
    <property type="molecule type" value="Genomic_DNA"/>
</dbReference>